<accession>A0A3M0L9N9</accession>
<keyword evidence="2" id="KW-1185">Reference proteome</keyword>
<protein>
    <submittedName>
        <fullName evidence="1">Uncharacterized protein</fullName>
    </submittedName>
</protein>
<proteinExistence type="predicted"/>
<evidence type="ECO:0000313" key="2">
    <source>
        <dbReference type="Proteomes" id="UP000269221"/>
    </source>
</evidence>
<reference evidence="1 2" key="1">
    <citation type="submission" date="2018-07" db="EMBL/GenBank/DDBJ databases">
        <title>A high quality draft genome assembly of the barn swallow (H. rustica rustica).</title>
        <authorList>
            <person name="Formenti G."/>
            <person name="Chiara M."/>
            <person name="Poveda L."/>
            <person name="Francoijs K.-J."/>
            <person name="Bonisoli-Alquati A."/>
            <person name="Canova L."/>
            <person name="Gianfranceschi L."/>
            <person name="Horner D.S."/>
            <person name="Saino N."/>
        </authorList>
    </citation>
    <scope>NUCLEOTIDE SEQUENCE [LARGE SCALE GENOMIC DNA]</scope>
    <source>
        <strain evidence="1">Chelidonia</strain>
        <tissue evidence="1">Blood</tissue>
    </source>
</reference>
<evidence type="ECO:0000313" key="1">
    <source>
        <dbReference type="EMBL" id="RMC21726.1"/>
    </source>
</evidence>
<name>A0A3M0L9N9_HIRRU</name>
<sequence>MKRYLIILSPKKHKMCRFQPAFHYSNQFIKYTWSKAWVHPVGEDEARKPYKYDCLYSENEKPVSEIELKCPESRLECLANPYVGSRVRTCFCDIEGIPYNISNGDIPISDLGCVRIVSNANGNAST</sequence>
<dbReference type="AlphaFoldDB" id="A0A3M0L9N9"/>
<dbReference type="Proteomes" id="UP000269221">
    <property type="component" value="Unassembled WGS sequence"/>
</dbReference>
<comment type="caution">
    <text evidence="1">The sequence shown here is derived from an EMBL/GenBank/DDBJ whole genome shotgun (WGS) entry which is preliminary data.</text>
</comment>
<dbReference type="EMBL" id="QRBI01000093">
    <property type="protein sequence ID" value="RMC21726.1"/>
    <property type="molecule type" value="Genomic_DNA"/>
</dbReference>
<organism evidence="1 2">
    <name type="scientific">Hirundo rustica rustica</name>
    <dbReference type="NCBI Taxonomy" id="333673"/>
    <lineage>
        <taxon>Eukaryota</taxon>
        <taxon>Metazoa</taxon>
        <taxon>Chordata</taxon>
        <taxon>Craniata</taxon>
        <taxon>Vertebrata</taxon>
        <taxon>Euteleostomi</taxon>
        <taxon>Archelosauria</taxon>
        <taxon>Archosauria</taxon>
        <taxon>Dinosauria</taxon>
        <taxon>Saurischia</taxon>
        <taxon>Theropoda</taxon>
        <taxon>Coelurosauria</taxon>
        <taxon>Aves</taxon>
        <taxon>Neognathae</taxon>
        <taxon>Neoaves</taxon>
        <taxon>Telluraves</taxon>
        <taxon>Australaves</taxon>
        <taxon>Passeriformes</taxon>
        <taxon>Sylvioidea</taxon>
        <taxon>Hirundinidae</taxon>
        <taxon>Hirundo</taxon>
    </lineage>
</organism>
<gene>
    <name evidence="1" type="ORF">DUI87_02595</name>
</gene>